<reference evidence="1" key="1">
    <citation type="submission" date="2014-11" db="EMBL/GenBank/DDBJ databases">
        <authorList>
            <person name="Amaro Gonzalez C."/>
        </authorList>
    </citation>
    <scope>NUCLEOTIDE SEQUENCE</scope>
</reference>
<sequence length="23" mass="2776">MAETRSTWRERVSLFVCRSTKTM</sequence>
<reference evidence="1" key="2">
    <citation type="journal article" date="2015" name="Fish Shellfish Immunol.">
        <title>Early steps in the European eel (Anguilla anguilla)-Vibrio vulnificus interaction in the gills: Role of the RtxA13 toxin.</title>
        <authorList>
            <person name="Callol A."/>
            <person name="Pajuelo D."/>
            <person name="Ebbesson L."/>
            <person name="Teles M."/>
            <person name="MacKenzie S."/>
            <person name="Amaro C."/>
        </authorList>
    </citation>
    <scope>NUCLEOTIDE SEQUENCE</scope>
</reference>
<organism evidence="1">
    <name type="scientific">Anguilla anguilla</name>
    <name type="common">European freshwater eel</name>
    <name type="synonym">Muraena anguilla</name>
    <dbReference type="NCBI Taxonomy" id="7936"/>
    <lineage>
        <taxon>Eukaryota</taxon>
        <taxon>Metazoa</taxon>
        <taxon>Chordata</taxon>
        <taxon>Craniata</taxon>
        <taxon>Vertebrata</taxon>
        <taxon>Euteleostomi</taxon>
        <taxon>Actinopterygii</taxon>
        <taxon>Neopterygii</taxon>
        <taxon>Teleostei</taxon>
        <taxon>Anguilliformes</taxon>
        <taxon>Anguillidae</taxon>
        <taxon>Anguilla</taxon>
    </lineage>
</organism>
<proteinExistence type="predicted"/>
<protein>
    <submittedName>
        <fullName evidence="1">Uncharacterized protein</fullName>
    </submittedName>
</protein>
<dbReference type="AlphaFoldDB" id="A0A0E9UA60"/>
<evidence type="ECO:0000313" key="1">
    <source>
        <dbReference type="EMBL" id="JAH62065.1"/>
    </source>
</evidence>
<accession>A0A0E9UA60</accession>
<dbReference type="EMBL" id="GBXM01046512">
    <property type="protein sequence ID" value="JAH62065.1"/>
    <property type="molecule type" value="Transcribed_RNA"/>
</dbReference>
<name>A0A0E9UA60_ANGAN</name>